<evidence type="ECO:0000313" key="2">
    <source>
        <dbReference type="Proteomes" id="UP000255355"/>
    </source>
</evidence>
<comment type="caution">
    <text evidence="1">The sequence shown here is derived from an EMBL/GenBank/DDBJ whole genome shotgun (WGS) entry which is preliminary data.</text>
</comment>
<sequence length="54" mass="5783">MSSNGVGESATEPLHSAVAALLELPLTPLSDDEVVGVMREVERSVRVLTAVRHR</sequence>
<keyword evidence="2" id="KW-1185">Reference proteome</keyword>
<name>A0A370GRL7_9NOCA</name>
<proteinExistence type="predicted"/>
<dbReference type="Proteomes" id="UP000255355">
    <property type="component" value="Unassembled WGS sequence"/>
</dbReference>
<protein>
    <submittedName>
        <fullName evidence="1">Uncharacterized protein</fullName>
    </submittedName>
</protein>
<dbReference type="EMBL" id="QQAZ01000014">
    <property type="protein sequence ID" value="RDI45124.1"/>
    <property type="molecule type" value="Genomic_DNA"/>
</dbReference>
<organism evidence="1 2">
    <name type="scientific">Nocardia mexicana</name>
    <dbReference type="NCBI Taxonomy" id="279262"/>
    <lineage>
        <taxon>Bacteria</taxon>
        <taxon>Bacillati</taxon>
        <taxon>Actinomycetota</taxon>
        <taxon>Actinomycetes</taxon>
        <taxon>Mycobacteriales</taxon>
        <taxon>Nocardiaceae</taxon>
        <taxon>Nocardia</taxon>
    </lineage>
</organism>
<evidence type="ECO:0000313" key="1">
    <source>
        <dbReference type="EMBL" id="RDI45124.1"/>
    </source>
</evidence>
<feature type="non-terminal residue" evidence="1">
    <location>
        <position position="54"/>
    </location>
</feature>
<dbReference type="AlphaFoldDB" id="A0A370GRL7"/>
<reference evidence="1 2" key="1">
    <citation type="submission" date="2018-07" db="EMBL/GenBank/DDBJ databases">
        <title>Genomic Encyclopedia of Type Strains, Phase IV (KMG-IV): sequencing the most valuable type-strain genomes for metagenomic binning, comparative biology and taxonomic classification.</title>
        <authorList>
            <person name="Goeker M."/>
        </authorList>
    </citation>
    <scope>NUCLEOTIDE SEQUENCE [LARGE SCALE GENOMIC DNA]</scope>
    <source>
        <strain evidence="1 2">DSM 44952</strain>
    </source>
</reference>
<accession>A0A370GRL7</accession>
<gene>
    <name evidence="1" type="ORF">DFR68_114145</name>
</gene>